<dbReference type="AlphaFoldDB" id="A0A4Q9PVI9"/>
<keyword evidence="3" id="KW-1185">Reference proteome</keyword>
<dbReference type="InterPro" id="IPR051807">
    <property type="entry name" value="Sec-metab_biosynth-assoc"/>
</dbReference>
<dbReference type="InterPro" id="IPR005545">
    <property type="entry name" value="YCII"/>
</dbReference>
<protein>
    <recommendedName>
        <fullName evidence="1">YCII-related domain-containing protein</fullName>
    </recommendedName>
</protein>
<gene>
    <name evidence="2" type="ORF">BD310DRAFT_927111</name>
</gene>
<dbReference type="InterPro" id="IPR011008">
    <property type="entry name" value="Dimeric_a/b-barrel"/>
</dbReference>
<evidence type="ECO:0000259" key="1">
    <source>
        <dbReference type="Pfam" id="PF03795"/>
    </source>
</evidence>
<dbReference type="Proteomes" id="UP000292082">
    <property type="component" value="Unassembled WGS sequence"/>
</dbReference>
<name>A0A4Q9PVI9_9APHY</name>
<feature type="domain" description="YCII-related" evidence="1">
    <location>
        <begin position="45"/>
        <end position="132"/>
    </location>
</feature>
<evidence type="ECO:0000313" key="2">
    <source>
        <dbReference type="EMBL" id="TBU58515.1"/>
    </source>
</evidence>
<dbReference type="EMBL" id="ML145124">
    <property type="protein sequence ID" value="TBU58515.1"/>
    <property type="molecule type" value="Genomic_DNA"/>
</dbReference>
<dbReference type="SUPFAM" id="SSF54909">
    <property type="entry name" value="Dimeric alpha+beta barrel"/>
    <property type="match status" value="1"/>
</dbReference>
<dbReference type="PANTHER" id="PTHR33606:SF3">
    <property type="entry name" value="PROTEIN YCII"/>
    <property type="match status" value="1"/>
</dbReference>
<reference evidence="2 3" key="1">
    <citation type="submission" date="2019-01" db="EMBL/GenBank/DDBJ databases">
        <title>Draft genome sequences of three monokaryotic isolates of the white-rot basidiomycete fungus Dichomitus squalens.</title>
        <authorList>
            <consortium name="DOE Joint Genome Institute"/>
            <person name="Lopez S.C."/>
            <person name="Andreopoulos B."/>
            <person name="Pangilinan J."/>
            <person name="Lipzen A."/>
            <person name="Riley R."/>
            <person name="Ahrendt S."/>
            <person name="Ng V."/>
            <person name="Barry K."/>
            <person name="Daum C."/>
            <person name="Grigoriev I.V."/>
            <person name="Hilden K.S."/>
            <person name="Makela M.R."/>
            <person name="de Vries R.P."/>
        </authorList>
    </citation>
    <scope>NUCLEOTIDE SEQUENCE [LARGE SCALE GENOMIC DNA]</scope>
    <source>
        <strain evidence="2 3">CBS 464.89</strain>
    </source>
</reference>
<organism evidence="2 3">
    <name type="scientific">Dichomitus squalens</name>
    <dbReference type="NCBI Taxonomy" id="114155"/>
    <lineage>
        <taxon>Eukaryota</taxon>
        <taxon>Fungi</taxon>
        <taxon>Dikarya</taxon>
        <taxon>Basidiomycota</taxon>
        <taxon>Agaricomycotina</taxon>
        <taxon>Agaricomycetes</taxon>
        <taxon>Polyporales</taxon>
        <taxon>Polyporaceae</taxon>
        <taxon>Dichomitus</taxon>
    </lineage>
</organism>
<evidence type="ECO:0000313" key="3">
    <source>
        <dbReference type="Proteomes" id="UP000292082"/>
    </source>
</evidence>
<accession>A0A4Q9PVI9</accession>
<sequence length="150" mass="16651">MPTFLRQSFRFPRGLRPNSSERARPRLIACSMSSQAENVPLRHKFVVYAPDMSDDGAFQRRLSVRQAHLDNAAEQAKQGIVKLGGAMLTPQSIAPNAEKKMVGSLFICEADSLETVRSLMESDIYFTSGVWDKEKLVILPIALANLPSSE</sequence>
<proteinExistence type="predicted"/>
<dbReference type="Pfam" id="PF03795">
    <property type="entry name" value="YCII"/>
    <property type="match status" value="1"/>
</dbReference>
<dbReference type="PANTHER" id="PTHR33606">
    <property type="entry name" value="PROTEIN YCII"/>
    <property type="match status" value="1"/>
</dbReference>
<dbReference type="Gene3D" id="3.30.70.1060">
    <property type="entry name" value="Dimeric alpha+beta barrel"/>
    <property type="match status" value="1"/>
</dbReference>